<dbReference type="AlphaFoldDB" id="A0A0D0WQ92"/>
<sequence length="414" mass="44743">MRVLHVNKFLYRRGGAEGYLLDVAELQRGDGDEVAFFGMTHPDNDAPTPYARHFPSRVELDPAPRGAGPRAAAAARMIWSPASRRGLARVLDEFRPDVVHLHNIYHQLSPSVLAAVRAARVPAVMTLHDYKLACPSYQMLDRGAVCDACVTGGPLRAARRRCKDGSFGASSLLAVESWLHRTTRAYGPVQAFVSPSRFLADVMRRAGVFPDRMHVVSHFVDVAATAVKAAPGGPVVFAGRLAPEKGVDVLIEALTRLPDDVVLEVAGDGPARDGLTELARRRAPGRVRFHGRLDKARLHELVRSATVVAVPSRWNENQPMAVLEAYGCGVPVVASDLGGLPELVTAGVDGEVVPADDPVALAAGLARVLADPQRAYRMGRAGRARVERDFSPQAHLTRLREVYATAARTVREPA</sequence>
<feature type="domain" description="Glycosyl transferase family 1" evidence="3">
    <location>
        <begin position="235"/>
        <end position="384"/>
    </location>
</feature>
<dbReference type="Pfam" id="PF13439">
    <property type="entry name" value="Glyco_transf_4"/>
    <property type="match status" value="1"/>
</dbReference>
<accession>A0A0D0WQ92</accession>
<dbReference type="SUPFAM" id="SSF53756">
    <property type="entry name" value="UDP-Glycosyltransferase/glycogen phosphorylase"/>
    <property type="match status" value="1"/>
</dbReference>
<protein>
    <submittedName>
        <fullName evidence="5">Uncharacterized protein</fullName>
    </submittedName>
</protein>
<dbReference type="GO" id="GO:0016757">
    <property type="term" value="F:glycosyltransferase activity"/>
    <property type="evidence" value="ECO:0007669"/>
    <property type="project" value="UniProtKB-KW"/>
</dbReference>
<dbReference type="PANTHER" id="PTHR45947:SF13">
    <property type="entry name" value="TRANSFERASE"/>
    <property type="match status" value="1"/>
</dbReference>
<dbReference type="InterPro" id="IPR028098">
    <property type="entry name" value="Glyco_trans_4-like_N"/>
</dbReference>
<dbReference type="GeneID" id="301308827"/>
<name>A0A0D0WQ92_9ACTN</name>
<dbReference type="Pfam" id="PF00534">
    <property type="entry name" value="Glycos_transf_1"/>
    <property type="match status" value="1"/>
</dbReference>
<dbReference type="PANTHER" id="PTHR45947">
    <property type="entry name" value="SULFOQUINOVOSYL TRANSFERASE SQD2"/>
    <property type="match status" value="1"/>
</dbReference>
<evidence type="ECO:0000256" key="1">
    <source>
        <dbReference type="ARBA" id="ARBA00022676"/>
    </source>
</evidence>
<organism evidence="5 6">
    <name type="scientific">Micromonospora haikouensis</name>
    <dbReference type="NCBI Taxonomy" id="686309"/>
    <lineage>
        <taxon>Bacteria</taxon>
        <taxon>Bacillati</taxon>
        <taxon>Actinomycetota</taxon>
        <taxon>Actinomycetes</taxon>
        <taxon>Micromonosporales</taxon>
        <taxon>Micromonosporaceae</taxon>
        <taxon>Micromonospora</taxon>
    </lineage>
</organism>
<keyword evidence="1" id="KW-0328">Glycosyltransferase</keyword>
<evidence type="ECO:0000259" key="4">
    <source>
        <dbReference type="Pfam" id="PF13439"/>
    </source>
</evidence>
<reference evidence="5 6" key="1">
    <citation type="submission" date="2015-01" db="EMBL/GenBank/DDBJ databases">
        <title>Sequencing and annotation of Micromonospora carbonacea strain JXNU-1 genome.</title>
        <authorList>
            <person name="Long Z."/>
            <person name="Huang Y."/>
            <person name="Jiang Y."/>
        </authorList>
    </citation>
    <scope>NUCLEOTIDE SEQUENCE [LARGE SCALE GENOMIC DNA]</scope>
    <source>
        <strain evidence="5 6">JXNU-1</strain>
    </source>
</reference>
<evidence type="ECO:0000259" key="3">
    <source>
        <dbReference type="Pfam" id="PF00534"/>
    </source>
</evidence>
<gene>
    <name evidence="5" type="ORF">TK50_25555</name>
</gene>
<keyword evidence="2" id="KW-0808">Transferase</keyword>
<evidence type="ECO:0000256" key="2">
    <source>
        <dbReference type="ARBA" id="ARBA00022679"/>
    </source>
</evidence>
<comment type="caution">
    <text evidence="5">The sequence shown here is derived from an EMBL/GenBank/DDBJ whole genome shotgun (WGS) entry which is preliminary data.</text>
</comment>
<dbReference type="EMBL" id="JXSX01000003">
    <property type="protein sequence ID" value="KIR61131.1"/>
    <property type="molecule type" value="Genomic_DNA"/>
</dbReference>
<dbReference type="OrthoDB" id="3268555at2"/>
<proteinExistence type="predicted"/>
<dbReference type="Proteomes" id="UP000032254">
    <property type="component" value="Unassembled WGS sequence"/>
</dbReference>
<dbReference type="PATRIC" id="fig|47853.6.peg.5355"/>
<keyword evidence="6" id="KW-1185">Reference proteome</keyword>
<dbReference type="InterPro" id="IPR050194">
    <property type="entry name" value="Glycosyltransferase_grp1"/>
</dbReference>
<evidence type="ECO:0000313" key="6">
    <source>
        <dbReference type="Proteomes" id="UP000032254"/>
    </source>
</evidence>
<evidence type="ECO:0000313" key="5">
    <source>
        <dbReference type="EMBL" id="KIR61131.1"/>
    </source>
</evidence>
<dbReference type="Gene3D" id="3.40.50.2000">
    <property type="entry name" value="Glycogen Phosphorylase B"/>
    <property type="match status" value="2"/>
</dbReference>
<dbReference type="GO" id="GO:1901137">
    <property type="term" value="P:carbohydrate derivative biosynthetic process"/>
    <property type="evidence" value="ECO:0007669"/>
    <property type="project" value="UniProtKB-ARBA"/>
</dbReference>
<feature type="domain" description="Glycosyltransferase subfamily 4-like N-terminal" evidence="4">
    <location>
        <begin position="14"/>
        <end position="223"/>
    </location>
</feature>
<dbReference type="RefSeq" id="WP_043967785.1">
    <property type="nucleotide sequence ID" value="NZ_JXSX01000003.1"/>
</dbReference>
<dbReference type="InterPro" id="IPR001296">
    <property type="entry name" value="Glyco_trans_1"/>
</dbReference>